<organism evidence="1 2">
    <name type="scientific">Thalassotalea fonticola</name>
    <dbReference type="NCBI Taxonomy" id="3065649"/>
    <lineage>
        <taxon>Bacteria</taxon>
        <taxon>Pseudomonadati</taxon>
        <taxon>Pseudomonadota</taxon>
        <taxon>Gammaproteobacteria</taxon>
        <taxon>Alteromonadales</taxon>
        <taxon>Colwelliaceae</taxon>
        <taxon>Thalassotalea</taxon>
    </lineage>
</organism>
<gene>
    <name evidence="1" type="ORF">RI844_09445</name>
</gene>
<accession>A0ABZ0GTZ4</accession>
<reference evidence="1 2" key="1">
    <citation type="submission" date="2023-09" db="EMBL/GenBank/DDBJ databases">
        <authorList>
            <person name="Qi X."/>
        </authorList>
    </citation>
    <scope>NUCLEOTIDE SEQUENCE [LARGE SCALE GENOMIC DNA]</scope>
    <source>
        <strain evidence="1 2">S1-1</strain>
    </source>
</reference>
<sequence>MLAKELAHWWYPKTDEYFTQGQAMLLAMPFRHSHDSQVIDLKRNCFSKLICLEELGVGNLTLDGKAGLLICSSV</sequence>
<evidence type="ECO:0000313" key="2">
    <source>
        <dbReference type="Proteomes" id="UP001301442"/>
    </source>
</evidence>
<keyword evidence="2" id="KW-1185">Reference proteome</keyword>
<evidence type="ECO:0000313" key="1">
    <source>
        <dbReference type="EMBL" id="WOH39432.1"/>
    </source>
</evidence>
<protein>
    <submittedName>
        <fullName evidence="1">Uncharacterized protein</fullName>
    </submittedName>
</protein>
<name>A0ABZ0GTZ4_9GAMM</name>
<dbReference type="Proteomes" id="UP001301442">
    <property type="component" value="Chromosome"/>
</dbReference>
<dbReference type="RefSeq" id="WP_348398198.1">
    <property type="nucleotide sequence ID" value="NZ_CP136600.1"/>
</dbReference>
<dbReference type="EMBL" id="CP136600">
    <property type="protein sequence ID" value="WOH39432.1"/>
    <property type="molecule type" value="Genomic_DNA"/>
</dbReference>
<proteinExistence type="predicted"/>